<dbReference type="Pfam" id="PF02596">
    <property type="entry name" value="DUF169"/>
    <property type="match status" value="1"/>
</dbReference>
<gene>
    <name evidence="1" type="ORF">OM074_00030</name>
</gene>
<evidence type="ECO:0000313" key="2">
    <source>
        <dbReference type="Proteomes" id="UP001207408"/>
    </source>
</evidence>
<dbReference type="Proteomes" id="UP001207408">
    <property type="component" value="Unassembled WGS sequence"/>
</dbReference>
<dbReference type="InterPro" id="IPR003748">
    <property type="entry name" value="DUF169"/>
</dbReference>
<keyword evidence="2" id="KW-1185">Reference proteome</keyword>
<name>A0AAE3MBC5_9BACT</name>
<reference evidence="1" key="1">
    <citation type="submission" date="2022-10" db="EMBL/GenBank/DDBJ databases">
        <authorList>
            <person name="Yu W.X."/>
        </authorList>
    </citation>
    <scope>NUCLEOTIDE SEQUENCE</scope>
    <source>
        <strain evidence="1">D04</strain>
    </source>
</reference>
<protein>
    <submittedName>
        <fullName evidence="1">DUF169 domain-containing protein</fullName>
    </submittedName>
</protein>
<proteinExistence type="predicted"/>
<dbReference type="AlphaFoldDB" id="A0AAE3MBC5"/>
<evidence type="ECO:0000313" key="1">
    <source>
        <dbReference type="EMBL" id="MCW3803987.1"/>
    </source>
</evidence>
<organism evidence="1 2">
    <name type="scientific">Plebeiibacterium marinum</name>
    <dbReference type="NCBI Taxonomy" id="2992111"/>
    <lineage>
        <taxon>Bacteria</taxon>
        <taxon>Pseudomonadati</taxon>
        <taxon>Bacteroidota</taxon>
        <taxon>Bacteroidia</taxon>
        <taxon>Marinilabiliales</taxon>
        <taxon>Marinilabiliaceae</taxon>
        <taxon>Plebeiibacterium</taxon>
    </lineage>
</organism>
<dbReference type="RefSeq" id="WP_301197213.1">
    <property type="nucleotide sequence ID" value="NZ_JAPDPI010000001.1"/>
</dbReference>
<accession>A0AAE3MBC5</accession>
<comment type="caution">
    <text evidence="1">The sequence shown here is derived from an EMBL/GenBank/DDBJ whole genome shotgun (WGS) entry which is preliminary data.</text>
</comment>
<dbReference type="EMBL" id="JAPDPI010000001">
    <property type="protein sequence ID" value="MCW3803987.1"/>
    <property type="molecule type" value="Genomic_DNA"/>
</dbReference>
<sequence>MATLLDANYLMDKLGIDIPLIAVYDAPHDAPFDNVIEPVSFKRICMFAYYNAWLRGQTLKLTSTNYGCGGCGYWIFGKESREPHEFVEFLCDEEGLKCSHEVTKNWLDVCLPYKSKHKCIYIGTIKNSMAAYLKSVTFFVNADQLSALVIGANYFSDSVKSTVSVPFGSGCMQILTLVNQSEEPMALIGATDLAMRKYLPKNIMAFTVNPAMFEKLCSLDDESFLTKPFLKDLLDFRKSTK</sequence>